<protein>
    <recommendedName>
        <fullName evidence="1">Spore protein YkvP/CgeB glycosyl transferase-like domain-containing protein</fullName>
    </recommendedName>
</protein>
<dbReference type="STRING" id="45851.BHV86_02485"/>
<organism evidence="2 3">
    <name type="scientific">Eshraghiella crossota DSM 2876</name>
    <dbReference type="NCBI Taxonomy" id="511680"/>
    <lineage>
        <taxon>Bacteria</taxon>
        <taxon>Bacillati</taxon>
        <taxon>Bacillota</taxon>
        <taxon>Clostridia</taxon>
        <taxon>Lachnospirales</taxon>
        <taxon>Lachnospiraceae</taxon>
        <taxon>Eshraghiella</taxon>
    </lineage>
</organism>
<dbReference type="HOGENOM" id="CLU_033615_2_0_9"/>
<dbReference type="Gene3D" id="3.40.50.2000">
    <property type="entry name" value="Glycogen Phosphorylase B"/>
    <property type="match status" value="1"/>
</dbReference>
<dbReference type="InterPro" id="IPR055259">
    <property type="entry name" value="YkvP/CgeB_Glyco_trans-like"/>
</dbReference>
<dbReference type="RefSeq" id="WP_005601294.1">
    <property type="nucleotide sequence ID" value="NZ_GG663520.1"/>
</dbReference>
<evidence type="ECO:0000313" key="3">
    <source>
        <dbReference type="Proteomes" id="UP000006238"/>
    </source>
</evidence>
<feature type="domain" description="Spore protein YkvP/CgeB glycosyl transferase-like" evidence="1">
    <location>
        <begin position="265"/>
        <end position="377"/>
    </location>
</feature>
<evidence type="ECO:0000259" key="1">
    <source>
        <dbReference type="Pfam" id="PF13524"/>
    </source>
</evidence>
<reference evidence="2 3" key="1">
    <citation type="submission" date="2010-02" db="EMBL/GenBank/DDBJ databases">
        <authorList>
            <person name="Weinstock G."/>
            <person name="Sodergren E."/>
            <person name="Clifton S."/>
            <person name="Fulton L."/>
            <person name="Fulton B."/>
            <person name="Courtney L."/>
            <person name="Fronick C."/>
            <person name="Harrison M."/>
            <person name="Strong C."/>
            <person name="Farmer C."/>
            <person name="Delahaunty K."/>
            <person name="Markovic C."/>
            <person name="Hall O."/>
            <person name="Minx P."/>
            <person name="Tomlinson C."/>
            <person name="Mitreva M."/>
            <person name="Nelson J."/>
            <person name="Hou S."/>
            <person name="Wollam A."/>
            <person name="Pepin K.H."/>
            <person name="Johnson M."/>
            <person name="Bhonagiri V."/>
            <person name="Zhang X."/>
            <person name="Suruliraj S."/>
            <person name="Warren W."/>
            <person name="Chinwalla A."/>
            <person name="Mardis E.R."/>
            <person name="Wilson R.K."/>
        </authorList>
    </citation>
    <scope>NUCLEOTIDE SEQUENCE [LARGE SCALE GENOMIC DNA]</scope>
    <source>
        <strain evidence="2 3">DSM 2876</strain>
    </source>
</reference>
<dbReference type="eggNOG" id="COG4641">
    <property type="taxonomic scope" value="Bacteria"/>
</dbReference>
<dbReference type="Proteomes" id="UP000006238">
    <property type="component" value="Unassembled WGS sequence"/>
</dbReference>
<keyword evidence="3" id="KW-1185">Reference proteome</keyword>
<dbReference type="EMBL" id="ABWN01000019">
    <property type="protein sequence ID" value="EFF69259.1"/>
    <property type="molecule type" value="Genomic_DNA"/>
</dbReference>
<sequence length="384" mass="45201">MRILFYRWKAYNQFDLIQNLEQRGHIVDEITGEMANYESDEPFALCLREQFDRAEYDLVMTVNFFPLISNECEKRRIRYVAWCCDSPISAMYNDAVFNKSNIIFTFDLWNQLEFKDMGAPVYYLPLCADTVRNDKITGGAVPDGYDYDISFVGSMYKKNMYDEVYDHMTDYLKGYFDAALKMQVNINEYMIEDILDGKILAEIERHFVLNKSEHSFQKLALTFSTTVLSFKIARLERQSIISKLSENYRTDIFTDDMEPEFGFAKKHGTVDYWSQAPLIYNRSKINLNLSLKSIRTGIPLRVFDILSCGGFCMTNNQPELGLYFKDGIDLVTFDSYEDLQKKTEYYLSHEDERKNIALNGYEKVKKLHQYSNRLDEMRKYIPEI</sequence>
<evidence type="ECO:0000313" key="2">
    <source>
        <dbReference type="EMBL" id="EFF69259.1"/>
    </source>
</evidence>
<accession>D4RX97</accession>
<dbReference type="GeneID" id="98919251"/>
<comment type="caution">
    <text evidence="2">The sequence shown here is derived from an EMBL/GenBank/DDBJ whole genome shotgun (WGS) entry which is preliminary data.</text>
</comment>
<gene>
    <name evidence="2" type="ORF">BUTYVIB_00448</name>
</gene>
<name>D4RX97_9FIRM</name>
<proteinExistence type="predicted"/>
<dbReference type="Pfam" id="PF13524">
    <property type="entry name" value="Glyco_trans_1_2"/>
    <property type="match status" value="1"/>
</dbReference>
<dbReference type="AlphaFoldDB" id="D4RX97"/>